<comment type="catalytic activity">
    <reaction evidence="30">
        <text>1-(9Z,12Z)-octadecadienoyl-sn-glycero-3-phosphocholine + H2O = 1-(9Z,12Z-octadecadienoyl)-sn-glycerol + phosphocholine + H(+)</text>
        <dbReference type="Rhea" id="RHEA:41115"/>
        <dbReference type="ChEBI" id="CHEBI:15377"/>
        <dbReference type="ChEBI" id="CHEBI:15378"/>
        <dbReference type="ChEBI" id="CHEBI:28733"/>
        <dbReference type="ChEBI" id="CHEBI:75561"/>
        <dbReference type="ChEBI" id="CHEBI:295975"/>
    </reaction>
    <physiologicalReaction direction="left-to-right" evidence="30">
        <dbReference type="Rhea" id="RHEA:41116"/>
    </physiologicalReaction>
</comment>
<keyword evidence="11" id="KW-0862">Zinc</keyword>
<keyword evidence="6" id="KW-0597">Phosphoprotein</keyword>
<evidence type="ECO:0000256" key="30">
    <source>
        <dbReference type="ARBA" id="ARBA00049092"/>
    </source>
</evidence>
<evidence type="ECO:0000256" key="18">
    <source>
        <dbReference type="ARBA" id="ARBA00031167"/>
    </source>
</evidence>
<accession>A0A443RWM8</accession>
<sequence>MFIRLNILVQTFVICLCLPTDRLQAKNKLILILADGVRYDYVADPNLKGFNQLAKHGVRAEYVQPIFPANSYPNWYTIVTAIFFRCSVHKQTHKHF</sequence>
<evidence type="ECO:0000256" key="31">
    <source>
        <dbReference type="ARBA" id="ARBA00049320"/>
    </source>
</evidence>
<evidence type="ECO:0000256" key="8">
    <source>
        <dbReference type="ARBA" id="ARBA00022723"/>
    </source>
</evidence>
<dbReference type="InterPro" id="IPR002591">
    <property type="entry name" value="Phosphodiest/P_Trfase"/>
</dbReference>
<comment type="cofactor">
    <cofactor evidence="1">
        <name>Zn(2+)</name>
        <dbReference type="ChEBI" id="CHEBI:29105"/>
    </cofactor>
</comment>
<comment type="catalytic activity">
    <reaction evidence="29">
        <text>sn-glycerol 3-phosphocholine + H2O = phosphocholine + glycerol + H(+)</text>
        <dbReference type="Rhea" id="RHEA:19545"/>
        <dbReference type="ChEBI" id="CHEBI:15377"/>
        <dbReference type="ChEBI" id="CHEBI:15378"/>
        <dbReference type="ChEBI" id="CHEBI:16870"/>
        <dbReference type="ChEBI" id="CHEBI:17754"/>
        <dbReference type="ChEBI" id="CHEBI:295975"/>
        <dbReference type="EC" id="3.1.4.38"/>
    </reaction>
    <physiologicalReaction direction="left-to-right" evidence="29">
        <dbReference type="Rhea" id="RHEA:19546"/>
    </physiologicalReaction>
</comment>
<evidence type="ECO:0000256" key="1">
    <source>
        <dbReference type="ARBA" id="ARBA00001947"/>
    </source>
</evidence>
<evidence type="ECO:0000256" key="16">
    <source>
        <dbReference type="ARBA" id="ARBA00023180"/>
    </source>
</evidence>
<comment type="catalytic activity">
    <reaction evidence="24">
        <text>a 1-O-alkyl-sn-glycero-3-phosphocholine + H2O = a 1-O-alkyl-sn-glycerol + phosphocholine + H(+)</text>
        <dbReference type="Rhea" id="RHEA:36083"/>
        <dbReference type="ChEBI" id="CHEBI:15377"/>
        <dbReference type="ChEBI" id="CHEBI:15378"/>
        <dbReference type="ChEBI" id="CHEBI:15850"/>
        <dbReference type="ChEBI" id="CHEBI:30909"/>
        <dbReference type="ChEBI" id="CHEBI:295975"/>
    </reaction>
    <physiologicalReaction direction="left-to-right" evidence="24">
        <dbReference type="Rhea" id="RHEA:36084"/>
    </physiologicalReaction>
</comment>
<evidence type="ECO:0000256" key="2">
    <source>
        <dbReference type="ARBA" id="ARBA00004609"/>
    </source>
</evidence>
<proteinExistence type="inferred from homology"/>
<comment type="catalytic activity">
    <reaction evidence="23">
        <text>glycero-2-phosphocholine + H2O = phosphocholine + glycerol + H(+)</text>
        <dbReference type="Rhea" id="RHEA:61684"/>
        <dbReference type="ChEBI" id="CHEBI:15377"/>
        <dbReference type="ChEBI" id="CHEBI:15378"/>
        <dbReference type="ChEBI" id="CHEBI:17754"/>
        <dbReference type="ChEBI" id="CHEBI:144950"/>
        <dbReference type="ChEBI" id="CHEBI:295975"/>
    </reaction>
    <physiologicalReaction direction="left-to-right" evidence="23">
        <dbReference type="Rhea" id="RHEA:61685"/>
    </physiologicalReaction>
</comment>
<comment type="catalytic activity">
    <reaction evidence="21">
        <text>1-dodecanoyl-sn-glycero-3-phosphocholine + H2O = 1-dodecanoyl-sn-glycerol + phosphocholine + H(+)</text>
        <dbReference type="Rhea" id="RHEA:41127"/>
        <dbReference type="ChEBI" id="CHEBI:15377"/>
        <dbReference type="ChEBI" id="CHEBI:15378"/>
        <dbReference type="ChEBI" id="CHEBI:74966"/>
        <dbReference type="ChEBI" id="CHEBI:75529"/>
        <dbReference type="ChEBI" id="CHEBI:295975"/>
    </reaction>
    <physiologicalReaction direction="left-to-right" evidence="21">
        <dbReference type="Rhea" id="RHEA:41128"/>
    </physiologicalReaction>
</comment>
<evidence type="ECO:0000256" key="26">
    <source>
        <dbReference type="ARBA" id="ARBA00047779"/>
    </source>
</evidence>
<dbReference type="GO" id="GO:0005886">
    <property type="term" value="C:plasma membrane"/>
    <property type="evidence" value="ECO:0007669"/>
    <property type="project" value="UniProtKB-SubCell"/>
</dbReference>
<feature type="chain" id="PRO_5019015908" description="glycerophosphocholine cholinephosphodiesterase" evidence="32">
    <location>
        <begin position="18"/>
        <end position="96"/>
    </location>
</feature>
<evidence type="ECO:0000256" key="20">
    <source>
        <dbReference type="ARBA" id="ARBA00046203"/>
    </source>
</evidence>
<dbReference type="AlphaFoldDB" id="A0A443RWM8"/>
<evidence type="ECO:0000256" key="28">
    <source>
        <dbReference type="ARBA" id="ARBA00048234"/>
    </source>
</evidence>
<keyword evidence="5" id="KW-1003">Cell membrane</keyword>
<keyword evidence="8" id="KW-0479">Metal-binding</keyword>
<evidence type="ECO:0000256" key="24">
    <source>
        <dbReference type="ARBA" id="ARBA00047494"/>
    </source>
</evidence>
<keyword evidence="9 32" id="KW-0732">Signal</keyword>
<keyword evidence="17" id="KW-0449">Lipoprotein</keyword>
<dbReference type="VEuPathDB" id="VectorBase:LDEU012502"/>
<dbReference type="PANTHER" id="PTHR10151">
    <property type="entry name" value="ECTONUCLEOTIDE PYROPHOSPHATASE/PHOSPHODIESTERASE"/>
    <property type="match status" value="1"/>
</dbReference>
<dbReference type="GO" id="GO:0046872">
    <property type="term" value="F:metal ion binding"/>
    <property type="evidence" value="ECO:0007669"/>
    <property type="project" value="UniProtKB-KW"/>
</dbReference>
<comment type="catalytic activity">
    <reaction evidence="31">
        <text>1-(5Z,8Z,11Z,14Z-eicosatetraenoyl)-sn-glycero-3-phosphocholine + H2O = 1-(5Z,8Z,11Z,14Z-eicosatetraenoyl)-sn-glycerol + phosphocholine + H(+)</text>
        <dbReference type="Rhea" id="RHEA:41003"/>
        <dbReference type="ChEBI" id="CHEBI:15377"/>
        <dbReference type="ChEBI" id="CHEBI:15378"/>
        <dbReference type="ChEBI" id="CHEBI:34071"/>
        <dbReference type="ChEBI" id="CHEBI:74344"/>
        <dbReference type="ChEBI" id="CHEBI:295975"/>
    </reaction>
    <physiologicalReaction direction="left-to-right" evidence="31">
        <dbReference type="Rhea" id="RHEA:41004"/>
    </physiologicalReaction>
</comment>
<evidence type="ECO:0000256" key="10">
    <source>
        <dbReference type="ARBA" id="ARBA00022801"/>
    </source>
</evidence>
<comment type="catalytic activity">
    <reaction evidence="28">
        <text>sphing-4-enine-phosphocholine + H2O = sphing-4-enine + phosphocholine + H(+)</text>
        <dbReference type="Rhea" id="RHEA:41095"/>
        <dbReference type="ChEBI" id="CHEBI:15377"/>
        <dbReference type="ChEBI" id="CHEBI:15378"/>
        <dbReference type="ChEBI" id="CHEBI:57756"/>
        <dbReference type="ChEBI" id="CHEBI:58906"/>
        <dbReference type="ChEBI" id="CHEBI:295975"/>
    </reaction>
    <physiologicalReaction direction="left-to-right" evidence="28">
        <dbReference type="Rhea" id="RHEA:41096"/>
    </physiologicalReaction>
</comment>
<dbReference type="Gene3D" id="3.40.720.10">
    <property type="entry name" value="Alkaline Phosphatase, subunit A"/>
    <property type="match status" value="1"/>
</dbReference>
<keyword evidence="14" id="KW-0472">Membrane</keyword>
<dbReference type="GO" id="GO:0098552">
    <property type="term" value="C:side of membrane"/>
    <property type="evidence" value="ECO:0007669"/>
    <property type="project" value="UniProtKB-KW"/>
</dbReference>
<dbReference type="EMBL" id="NCKV01025153">
    <property type="protein sequence ID" value="RWS19538.1"/>
    <property type="molecule type" value="Genomic_DNA"/>
</dbReference>
<evidence type="ECO:0000256" key="11">
    <source>
        <dbReference type="ARBA" id="ARBA00022833"/>
    </source>
</evidence>
<evidence type="ECO:0000256" key="25">
    <source>
        <dbReference type="ARBA" id="ARBA00047600"/>
    </source>
</evidence>
<evidence type="ECO:0000256" key="4">
    <source>
        <dbReference type="ARBA" id="ARBA00012318"/>
    </source>
</evidence>
<evidence type="ECO:0000256" key="21">
    <source>
        <dbReference type="ARBA" id="ARBA00047290"/>
    </source>
</evidence>
<keyword evidence="34" id="KW-1185">Reference proteome</keyword>
<evidence type="ECO:0000256" key="19">
    <source>
        <dbReference type="ARBA" id="ARBA00032556"/>
    </source>
</evidence>
<dbReference type="OrthoDB" id="415411at2759"/>
<comment type="catalytic activity">
    <reaction evidence="22">
        <text>1-(9Z-octadecenoyl)-sn-glycero-3-phosphocholine + H2O = 1-(9Z-octadecenoyl)-sn-glycerol + phosphocholine + H(+)</text>
        <dbReference type="Rhea" id="RHEA:41091"/>
        <dbReference type="ChEBI" id="CHEBI:15377"/>
        <dbReference type="ChEBI" id="CHEBI:15378"/>
        <dbReference type="ChEBI" id="CHEBI:28610"/>
        <dbReference type="ChEBI" id="CHEBI:75757"/>
        <dbReference type="ChEBI" id="CHEBI:295975"/>
    </reaction>
    <physiologicalReaction direction="left-to-right" evidence="22">
        <dbReference type="Rhea" id="RHEA:41092"/>
    </physiologicalReaction>
</comment>
<evidence type="ECO:0000256" key="15">
    <source>
        <dbReference type="ARBA" id="ARBA00023157"/>
    </source>
</evidence>
<comment type="subcellular location">
    <subcellularLocation>
        <location evidence="2">Cell membrane</location>
        <topology evidence="2">Lipid-anchor</topology>
        <topology evidence="2">GPI-anchor</topology>
    </subcellularLocation>
</comment>
<dbReference type="STRING" id="299467.A0A443RWM8"/>
<keyword evidence="12" id="KW-0442">Lipid degradation</keyword>
<evidence type="ECO:0000256" key="27">
    <source>
        <dbReference type="ARBA" id="ARBA00048209"/>
    </source>
</evidence>
<evidence type="ECO:0000256" key="7">
    <source>
        <dbReference type="ARBA" id="ARBA00022622"/>
    </source>
</evidence>
<evidence type="ECO:0000256" key="5">
    <source>
        <dbReference type="ARBA" id="ARBA00022475"/>
    </source>
</evidence>
<evidence type="ECO:0000313" key="33">
    <source>
        <dbReference type="EMBL" id="RWS19538.1"/>
    </source>
</evidence>
<dbReference type="Pfam" id="PF01663">
    <property type="entry name" value="Phosphodiest"/>
    <property type="match status" value="1"/>
</dbReference>
<keyword evidence="15" id="KW-1015">Disulfide bond</keyword>
<evidence type="ECO:0000256" key="6">
    <source>
        <dbReference type="ARBA" id="ARBA00022553"/>
    </source>
</evidence>
<keyword evidence="13" id="KW-0443">Lipid metabolism</keyword>
<dbReference type="GO" id="GO:0016042">
    <property type="term" value="P:lipid catabolic process"/>
    <property type="evidence" value="ECO:0007669"/>
    <property type="project" value="UniProtKB-KW"/>
</dbReference>
<keyword evidence="10" id="KW-0378">Hydrolase</keyword>
<keyword evidence="7" id="KW-0336">GPI-anchor</keyword>
<protein>
    <recommendedName>
        <fullName evidence="4">glycerophosphocholine cholinephosphodiesterase</fullName>
        <ecNumber evidence="4">3.1.4.38</ecNumber>
    </recommendedName>
    <alternativeName>
        <fullName evidence="19">Choline-specific glycerophosphodiester phosphodiesterase</fullName>
    </alternativeName>
    <alternativeName>
        <fullName evidence="18">Ectonucleotide pyrophosphatase/phosphodiesterase family member 6</fullName>
    </alternativeName>
</protein>
<dbReference type="GO" id="GO:0047390">
    <property type="term" value="F:glycerophosphocholine cholinephosphodiesterase activity"/>
    <property type="evidence" value="ECO:0007669"/>
    <property type="project" value="UniProtKB-EC"/>
</dbReference>
<organism evidence="33 34">
    <name type="scientific">Leptotrombidium deliense</name>
    <dbReference type="NCBI Taxonomy" id="299467"/>
    <lineage>
        <taxon>Eukaryota</taxon>
        <taxon>Metazoa</taxon>
        <taxon>Ecdysozoa</taxon>
        <taxon>Arthropoda</taxon>
        <taxon>Chelicerata</taxon>
        <taxon>Arachnida</taxon>
        <taxon>Acari</taxon>
        <taxon>Acariformes</taxon>
        <taxon>Trombidiformes</taxon>
        <taxon>Prostigmata</taxon>
        <taxon>Anystina</taxon>
        <taxon>Parasitengona</taxon>
        <taxon>Trombiculoidea</taxon>
        <taxon>Trombiculidae</taxon>
        <taxon>Leptotrombidium</taxon>
    </lineage>
</organism>
<evidence type="ECO:0000256" key="3">
    <source>
        <dbReference type="ARBA" id="ARBA00010594"/>
    </source>
</evidence>
<dbReference type="InterPro" id="IPR017850">
    <property type="entry name" value="Alkaline_phosphatase_core_sf"/>
</dbReference>
<evidence type="ECO:0000256" key="29">
    <source>
        <dbReference type="ARBA" id="ARBA00048703"/>
    </source>
</evidence>
<dbReference type="PANTHER" id="PTHR10151:SF66">
    <property type="entry name" value="GLYCEROPHOSPHOCHOLINE CHOLINEPHOSPHODIESTERASE ENPP6"/>
    <property type="match status" value="1"/>
</dbReference>
<feature type="signal peptide" evidence="32">
    <location>
        <begin position="1"/>
        <end position="17"/>
    </location>
</feature>
<comment type="catalytic activity">
    <reaction evidence="25">
        <text>a 1-acyl-sn-glycero-3-phosphocholine + H2O = a 1-acyl-sn-glycerol + phosphocholine + H(+)</text>
        <dbReference type="Rhea" id="RHEA:44720"/>
        <dbReference type="ChEBI" id="CHEBI:15377"/>
        <dbReference type="ChEBI" id="CHEBI:15378"/>
        <dbReference type="ChEBI" id="CHEBI:58168"/>
        <dbReference type="ChEBI" id="CHEBI:64683"/>
        <dbReference type="ChEBI" id="CHEBI:295975"/>
    </reaction>
    <physiologicalReaction direction="left-to-right" evidence="25">
        <dbReference type="Rhea" id="RHEA:44721"/>
    </physiologicalReaction>
</comment>
<evidence type="ECO:0000256" key="9">
    <source>
        <dbReference type="ARBA" id="ARBA00022729"/>
    </source>
</evidence>
<comment type="similarity">
    <text evidence="3">Belongs to the nucleotide pyrophosphatase/phosphodiesterase family.</text>
</comment>
<evidence type="ECO:0000256" key="23">
    <source>
        <dbReference type="ARBA" id="ARBA00047482"/>
    </source>
</evidence>
<evidence type="ECO:0000256" key="13">
    <source>
        <dbReference type="ARBA" id="ARBA00023098"/>
    </source>
</evidence>
<comment type="catalytic activity">
    <reaction evidence="26">
        <text>1-tetradecanoyl-sn-glycero-3-phosphocholine + H2O = 1-tetradecanoyl-sn-glycerol + phosphocholine + H(+)</text>
        <dbReference type="Rhea" id="RHEA:40999"/>
        <dbReference type="ChEBI" id="CHEBI:15377"/>
        <dbReference type="ChEBI" id="CHEBI:15378"/>
        <dbReference type="ChEBI" id="CHEBI:64489"/>
        <dbReference type="ChEBI" id="CHEBI:75536"/>
        <dbReference type="ChEBI" id="CHEBI:295975"/>
    </reaction>
    <physiologicalReaction direction="left-to-right" evidence="26">
        <dbReference type="Rhea" id="RHEA:41000"/>
    </physiologicalReaction>
</comment>
<reference evidence="33 34" key="1">
    <citation type="journal article" date="2018" name="Gigascience">
        <title>Genomes of trombidid mites reveal novel predicted allergens and laterally-transferred genes associated with secondary metabolism.</title>
        <authorList>
            <person name="Dong X."/>
            <person name="Chaisiri K."/>
            <person name="Xia D."/>
            <person name="Armstrong S.D."/>
            <person name="Fang Y."/>
            <person name="Donnelly M.J."/>
            <person name="Kadowaki T."/>
            <person name="McGarry J.W."/>
            <person name="Darby A.C."/>
            <person name="Makepeace B.L."/>
        </authorList>
    </citation>
    <scope>NUCLEOTIDE SEQUENCE [LARGE SCALE GENOMIC DNA]</scope>
    <source>
        <strain evidence="33">UoL-UT</strain>
    </source>
</reference>
<dbReference type="Proteomes" id="UP000288716">
    <property type="component" value="Unassembled WGS sequence"/>
</dbReference>
<comment type="caution">
    <text evidence="33">The sequence shown here is derived from an EMBL/GenBank/DDBJ whole genome shotgun (WGS) entry which is preliminary data.</text>
</comment>
<comment type="function">
    <text evidence="20">Choline-specific glycerophosphodiesterase that hydrolyzes glycerophosphocholine (GPC) and lysophosphatidylcholine (LPC) and contributes to supplying choline to the cells. Has a preference for LPC with short (12:0 and 14:0) or polyunsaturated (18:2 and 20:4) fatty acids. In vitro, hydrolyzes only choline-containing lysophospholipids, such as sphingosylphosphorylcholine (SPC), platelet-activating factor (PAF) and lysoPAF, but not other lysophospholipids.</text>
</comment>
<dbReference type="SUPFAM" id="SSF53649">
    <property type="entry name" value="Alkaline phosphatase-like"/>
    <property type="match status" value="1"/>
</dbReference>
<evidence type="ECO:0000256" key="12">
    <source>
        <dbReference type="ARBA" id="ARBA00022963"/>
    </source>
</evidence>
<name>A0A443RWM8_9ACAR</name>
<evidence type="ECO:0000256" key="22">
    <source>
        <dbReference type="ARBA" id="ARBA00047322"/>
    </source>
</evidence>
<evidence type="ECO:0000256" key="32">
    <source>
        <dbReference type="SAM" id="SignalP"/>
    </source>
</evidence>
<comment type="catalytic activity">
    <reaction evidence="27">
        <text>1-hexadecanoyl-sn-glycero-3-phosphocholine + H2O = 1-hexadecanoyl-sn-glycerol + phosphocholine + H(+)</text>
        <dbReference type="Rhea" id="RHEA:41119"/>
        <dbReference type="ChEBI" id="CHEBI:15377"/>
        <dbReference type="ChEBI" id="CHEBI:15378"/>
        <dbReference type="ChEBI" id="CHEBI:72998"/>
        <dbReference type="ChEBI" id="CHEBI:75542"/>
        <dbReference type="ChEBI" id="CHEBI:295975"/>
    </reaction>
    <physiologicalReaction direction="left-to-right" evidence="27">
        <dbReference type="Rhea" id="RHEA:41120"/>
    </physiologicalReaction>
</comment>
<evidence type="ECO:0000256" key="14">
    <source>
        <dbReference type="ARBA" id="ARBA00023136"/>
    </source>
</evidence>
<evidence type="ECO:0000256" key="17">
    <source>
        <dbReference type="ARBA" id="ARBA00023288"/>
    </source>
</evidence>
<keyword evidence="16" id="KW-0325">Glycoprotein</keyword>
<gene>
    <name evidence="33" type="ORF">B4U80_00087</name>
</gene>
<dbReference type="EC" id="3.1.4.38" evidence="4"/>
<evidence type="ECO:0000313" key="34">
    <source>
        <dbReference type="Proteomes" id="UP000288716"/>
    </source>
</evidence>